<protein>
    <submittedName>
        <fullName evidence="7">ABC-2 type transport system ATP-binding protein</fullName>
    </submittedName>
</protein>
<dbReference type="PANTHER" id="PTHR42711">
    <property type="entry name" value="ABC TRANSPORTER ATP-BINDING PROTEIN"/>
    <property type="match status" value="1"/>
</dbReference>
<gene>
    <name evidence="7" type="ORF">SAMN05216207_1020107</name>
</gene>
<sequence>MTAIEVHDLHKSYRGRVAVDGVGFTAADGSVTGVLGPNGAGKTTTVECIAGLRRPDRGTVRVLGLDPRRDRRALRAVLGVQLQEAALHDMLTVAELVRVHRSMHRDGADPERLIAAVGLEESAGTRFDRLSGGQQQRLSVALALVGAPRVVILDELTTGLDPRSREDVLELVRELAAGGVTVLMVSHRMDEIERLCDRVLLLDDGRLVADANPAGLISAAGLTERVRFRTAGGFDRSALLGLSGVDEVTRVGEEVVVSGAGDLVGVVGTELVRQGVVATGLREQRPTLDDAFLELTGRRLDAGRSSAGRNSAGRNGEVAA</sequence>
<evidence type="ECO:0000256" key="3">
    <source>
        <dbReference type="ARBA" id="ARBA00022741"/>
    </source>
</evidence>
<dbReference type="PROSITE" id="PS00211">
    <property type="entry name" value="ABC_TRANSPORTER_1"/>
    <property type="match status" value="1"/>
</dbReference>
<name>A0A1I5BIG2_PSUAM</name>
<proteinExistence type="predicted"/>
<organism evidence="7 8">
    <name type="scientific">Pseudonocardia ammonioxydans</name>
    <dbReference type="NCBI Taxonomy" id="260086"/>
    <lineage>
        <taxon>Bacteria</taxon>
        <taxon>Bacillati</taxon>
        <taxon>Actinomycetota</taxon>
        <taxon>Actinomycetes</taxon>
        <taxon>Pseudonocardiales</taxon>
        <taxon>Pseudonocardiaceae</taxon>
        <taxon>Pseudonocardia</taxon>
    </lineage>
</organism>
<dbReference type="InterPro" id="IPR003439">
    <property type="entry name" value="ABC_transporter-like_ATP-bd"/>
</dbReference>
<dbReference type="InterPro" id="IPR050763">
    <property type="entry name" value="ABC_transporter_ATP-binding"/>
</dbReference>
<dbReference type="Proteomes" id="UP000199614">
    <property type="component" value="Unassembled WGS sequence"/>
</dbReference>
<dbReference type="EMBL" id="FOUY01000020">
    <property type="protein sequence ID" value="SFN74426.1"/>
    <property type="molecule type" value="Genomic_DNA"/>
</dbReference>
<dbReference type="InterPro" id="IPR027417">
    <property type="entry name" value="P-loop_NTPase"/>
</dbReference>
<comment type="subcellular location">
    <subcellularLocation>
        <location evidence="1">Cell membrane</location>
        <topology evidence="1">Peripheral membrane protein</topology>
    </subcellularLocation>
</comment>
<dbReference type="Gene3D" id="3.40.50.300">
    <property type="entry name" value="P-loop containing nucleotide triphosphate hydrolases"/>
    <property type="match status" value="1"/>
</dbReference>
<evidence type="ECO:0000256" key="5">
    <source>
        <dbReference type="ARBA" id="ARBA00023251"/>
    </source>
</evidence>
<evidence type="ECO:0000256" key="2">
    <source>
        <dbReference type="ARBA" id="ARBA00022448"/>
    </source>
</evidence>
<dbReference type="AlphaFoldDB" id="A0A1I5BIG2"/>
<dbReference type="SUPFAM" id="SSF52540">
    <property type="entry name" value="P-loop containing nucleoside triphosphate hydrolases"/>
    <property type="match status" value="1"/>
</dbReference>
<dbReference type="Pfam" id="PF00005">
    <property type="entry name" value="ABC_tran"/>
    <property type="match status" value="1"/>
</dbReference>
<dbReference type="GO" id="GO:0046677">
    <property type="term" value="P:response to antibiotic"/>
    <property type="evidence" value="ECO:0007669"/>
    <property type="project" value="UniProtKB-KW"/>
</dbReference>
<dbReference type="PROSITE" id="PS50893">
    <property type="entry name" value="ABC_TRANSPORTER_2"/>
    <property type="match status" value="1"/>
</dbReference>
<dbReference type="STRING" id="260086.SAMN05216207_1020107"/>
<evidence type="ECO:0000256" key="4">
    <source>
        <dbReference type="ARBA" id="ARBA00022840"/>
    </source>
</evidence>
<dbReference type="GO" id="GO:0005886">
    <property type="term" value="C:plasma membrane"/>
    <property type="evidence" value="ECO:0007669"/>
    <property type="project" value="UniProtKB-SubCell"/>
</dbReference>
<dbReference type="InterPro" id="IPR003593">
    <property type="entry name" value="AAA+_ATPase"/>
</dbReference>
<keyword evidence="3" id="KW-0547">Nucleotide-binding</keyword>
<keyword evidence="5" id="KW-0046">Antibiotic resistance</keyword>
<dbReference type="OrthoDB" id="9804819at2"/>
<dbReference type="RefSeq" id="WP_093346513.1">
    <property type="nucleotide sequence ID" value="NZ_FOUY01000020.1"/>
</dbReference>
<dbReference type="GO" id="GO:0016887">
    <property type="term" value="F:ATP hydrolysis activity"/>
    <property type="evidence" value="ECO:0007669"/>
    <property type="project" value="InterPro"/>
</dbReference>
<evidence type="ECO:0000313" key="8">
    <source>
        <dbReference type="Proteomes" id="UP000199614"/>
    </source>
</evidence>
<evidence type="ECO:0000256" key="1">
    <source>
        <dbReference type="ARBA" id="ARBA00004202"/>
    </source>
</evidence>
<dbReference type="InterPro" id="IPR017871">
    <property type="entry name" value="ABC_transporter-like_CS"/>
</dbReference>
<feature type="domain" description="ABC transporter" evidence="6">
    <location>
        <begin position="4"/>
        <end position="229"/>
    </location>
</feature>
<keyword evidence="2" id="KW-0813">Transport</keyword>
<evidence type="ECO:0000313" key="7">
    <source>
        <dbReference type="EMBL" id="SFN74426.1"/>
    </source>
</evidence>
<reference evidence="7 8" key="1">
    <citation type="submission" date="2016-10" db="EMBL/GenBank/DDBJ databases">
        <authorList>
            <person name="de Groot N.N."/>
        </authorList>
    </citation>
    <scope>NUCLEOTIDE SEQUENCE [LARGE SCALE GENOMIC DNA]</scope>
    <source>
        <strain evidence="7 8">CGMCC 4.1877</strain>
    </source>
</reference>
<keyword evidence="4 7" id="KW-0067">ATP-binding</keyword>
<evidence type="ECO:0000259" key="6">
    <source>
        <dbReference type="PROSITE" id="PS50893"/>
    </source>
</evidence>
<accession>A0A1I5BIG2</accession>
<dbReference type="PANTHER" id="PTHR42711:SF16">
    <property type="entry name" value="ABC TRANSPORTER ATP-BINDING PROTEIN"/>
    <property type="match status" value="1"/>
</dbReference>
<dbReference type="GO" id="GO:0005524">
    <property type="term" value="F:ATP binding"/>
    <property type="evidence" value="ECO:0007669"/>
    <property type="project" value="UniProtKB-KW"/>
</dbReference>
<dbReference type="SMART" id="SM00382">
    <property type="entry name" value="AAA"/>
    <property type="match status" value="1"/>
</dbReference>
<keyword evidence="8" id="KW-1185">Reference proteome</keyword>
<dbReference type="CDD" id="cd03230">
    <property type="entry name" value="ABC_DR_subfamily_A"/>
    <property type="match status" value="1"/>
</dbReference>